<name>A0A1F6APK4_9BACT</name>
<comment type="caution">
    <text evidence="1">The sequence shown here is derived from an EMBL/GenBank/DDBJ whole genome shotgun (WGS) entry which is preliminary data.</text>
</comment>
<protein>
    <submittedName>
        <fullName evidence="1">Uncharacterized protein</fullName>
    </submittedName>
</protein>
<gene>
    <name evidence="1" type="ORF">A2960_06155</name>
</gene>
<dbReference type="AlphaFoldDB" id="A0A1F6APK4"/>
<dbReference type="EMBL" id="MFJR01000009">
    <property type="protein sequence ID" value="OGG26432.1"/>
    <property type="molecule type" value="Genomic_DNA"/>
</dbReference>
<reference evidence="1 2" key="1">
    <citation type="journal article" date="2016" name="Nat. Commun.">
        <title>Thousands of microbial genomes shed light on interconnected biogeochemical processes in an aquifer system.</title>
        <authorList>
            <person name="Anantharaman K."/>
            <person name="Brown C.T."/>
            <person name="Hug L.A."/>
            <person name="Sharon I."/>
            <person name="Castelle C.J."/>
            <person name="Probst A.J."/>
            <person name="Thomas B.C."/>
            <person name="Singh A."/>
            <person name="Wilkins M.J."/>
            <person name="Karaoz U."/>
            <person name="Brodie E.L."/>
            <person name="Williams K.H."/>
            <person name="Hubbard S.S."/>
            <person name="Banfield J.F."/>
        </authorList>
    </citation>
    <scope>NUCLEOTIDE SEQUENCE [LARGE SCALE GENOMIC DNA]</scope>
</reference>
<sequence>MAQPTSTPIRATTQEFLEIEDVLEDVVLLRSGAAALVIETSAVNFGLLSEEEQDSLIYAYASLLNSLSFPLQVVILSKSMDISSYIELVTQTEEKQPNQLIKDRLKNYREFILSIIKENKVLEKKFYLVIPFSTLELGIKSSFNVSGGNKKLPFSKDYILSRAKTALFPKRDHLMRQLGRIGLKGRQLNTQELVELFYNIYNPTITGERLGEIAGYSKPLVEGLGKI</sequence>
<dbReference type="Proteomes" id="UP000176609">
    <property type="component" value="Unassembled WGS sequence"/>
</dbReference>
<evidence type="ECO:0000313" key="2">
    <source>
        <dbReference type="Proteomes" id="UP000176609"/>
    </source>
</evidence>
<organism evidence="1 2">
    <name type="scientific">Candidatus Gottesmanbacteria bacterium RIFCSPLOWO2_01_FULL_39_12b</name>
    <dbReference type="NCBI Taxonomy" id="1798388"/>
    <lineage>
        <taxon>Bacteria</taxon>
        <taxon>Candidatus Gottesmaniibacteriota</taxon>
    </lineage>
</organism>
<proteinExistence type="predicted"/>
<accession>A0A1F6APK4</accession>
<evidence type="ECO:0000313" key="1">
    <source>
        <dbReference type="EMBL" id="OGG26432.1"/>
    </source>
</evidence>